<sequence>MRFVVALILSFALVWLCAKPLKKHPVPFYVGAVALVALYFWGVSANVRGEAWSYFQPLMQRCALAFLLFSVVMFVGVLGEKNPLRVHLMPIRRQLSILACIFACGHIVFYAASYIPRLTSAFSGNLAFSLGLAALITALMAVLWVTSAQRVKHAMKATSWKRVQRLAYPFYVLTYVHLALLLMPSALAGNSVAMLSIAVYSAVVGVYVVLRAAKALRDRAAEAAAPATELDLETAATV</sequence>
<evidence type="ECO:0000256" key="1">
    <source>
        <dbReference type="ARBA" id="ARBA00004141"/>
    </source>
</evidence>
<gene>
    <name evidence="7" type="ORF">E5986_09035</name>
</gene>
<feature type="domain" description="Ferric oxidoreductase" evidence="6">
    <location>
        <begin position="64"/>
        <end position="174"/>
    </location>
</feature>
<evidence type="ECO:0000313" key="7">
    <source>
        <dbReference type="EMBL" id="THG36599.1"/>
    </source>
</evidence>
<organism evidence="7 8">
    <name type="scientific">Adlercreutzia caecimuris</name>
    <dbReference type="NCBI Taxonomy" id="671266"/>
    <lineage>
        <taxon>Bacteria</taxon>
        <taxon>Bacillati</taxon>
        <taxon>Actinomycetota</taxon>
        <taxon>Coriobacteriia</taxon>
        <taxon>Eggerthellales</taxon>
        <taxon>Eggerthellaceae</taxon>
        <taxon>Adlercreutzia</taxon>
    </lineage>
</organism>
<feature type="transmembrane region" description="Helical" evidence="5">
    <location>
        <begin position="58"/>
        <end position="79"/>
    </location>
</feature>
<dbReference type="Proteomes" id="UP000308978">
    <property type="component" value="Unassembled WGS sequence"/>
</dbReference>
<feature type="transmembrane region" description="Helical" evidence="5">
    <location>
        <begin position="127"/>
        <end position="145"/>
    </location>
</feature>
<feature type="transmembrane region" description="Helical" evidence="5">
    <location>
        <begin position="192"/>
        <end position="210"/>
    </location>
</feature>
<evidence type="ECO:0000313" key="8">
    <source>
        <dbReference type="Proteomes" id="UP000308978"/>
    </source>
</evidence>
<keyword evidence="2 5" id="KW-0812">Transmembrane</keyword>
<keyword evidence="3 5" id="KW-1133">Transmembrane helix</keyword>
<feature type="transmembrane region" description="Helical" evidence="5">
    <location>
        <begin position="95"/>
        <end position="115"/>
    </location>
</feature>
<feature type="transmembrane region" description="Helical" evidence="5">
    <location>
        <begin position="166"/>
        <end position="186"/>
    </location>
</feature>
<name>A0A4S4FZN4_9ACTN</name>
<protein>
    <recommendedName>
        <fullName evidence="6">Ferric oxidoreductase domain-containing protein</fullName>
    </recommendedName>
</protein>
<proteinExistence type="predicted"/>
<dbReference type="EMBL" id="SSTJ01000013">
    <property type="protein sequence ID" value="THG36599.1"/>
    <property type="molecule type" value="Genomic_DNA"/>
</dbReference>
<dbReference type="RefSeq" id="WP_136435267.1">
    <property type="nucleotide sequence ID" value="NZ_SSTJ01000013.1"/>
</dbReference>
<reference evidence="7 8" key="1">
    <citation type="submission" date="2019-04" db="EMBL/GenBank/DDBJ databases">
        <title>Microbes associate with the intestines of laboratory mice.</title>
        <authorList>
            <person name="Navarre W."/>
            <person name="Wong E."/>
            <person name="Huang K.C."/>
            <person name="Tropini C."/>
            <person name="Ng K."/>
            <person name="Yu B."/>
        </authorList>
    </citation>
    <scope>NUCLEOTIDE SEQUENCE [LARGE SCALE GENOMIC DNA]</scope>
    <source>
        <strain evidence="7 8">NM80_B27</strain>
    </source>
</reference>
<accession>A0A4S4FZN4</accession>
<evidence type="ECO:0000256" key="3">
    <source>
        <dbReference type="ARBA" id="ARBA00022989"/>
    </source>
</evidence>
<evidence type="ECO:0000256" key="2">
    <source>
        <dbReference type="ARBA" id="ARBA00022692"/>
    </source>
</evidence>
<dbReference type="AlphaFoldDB" id="A0A4S4FZN4"/>
<evidence type="ECO:0000259" key="6">
    <source>
        <dbReference type="Pfam" id="PF01794"/>
    </source>
</evidence>
<evidence type="ECO:0000256" key="5">
    <source>
        <dbReference type="SAM" id="Phobius"/>
    </source>
</evidence>
<dbReference type="Pfam" id="PF01794">
    <property type="entry name" value="Ferric_reduct"/>
    <property type="match status" value="1"/>
</dbReference>
<comment type="subcellular location">
    <subcellularLocation>
        <location evidence="1">Membrane</location>
        <topology evidence="1">Multi-pass membrane protein</topology>
    </subcellularLocation>
</comment>
<comment type="caution">
    <text evidence="7">The sequence shown here is derived from an EMBL/GenBank/DDBJ whole genome shotgun (WGS) entry which is preliminary data.</text>
</comment>
<evidence type="ECO:0000256" key="4">
    <source>
        <dbReference type="ARBA" id="ARBA00023136"/>
    </source>
</evidence>
<keyword evidence="4 5" id="KW-0472">Membrane</keyword>
<dbReference type="InterPro" id="IPR013130">
    <property type="entry name" value="Fe3_Rdtase_TM_dom"/>
</dbReference>
<dbReference type="GO" id="GO:0016020">
    <property type="term" value="C:membrane"/>
    <property type="evidence" value="ECO:0007669"/>
    <property type="project" value="UniProtKB-SubCell"/>
</dbReference>